<accession>X1R997</accession>
<dbReference type="InterPro" id="IPR029016">
    <property type="entry name" value="GAF-like_dom_sf"/>
</dbReference>
<sequence>MSSSESFLQKMNKIKKAWETFITTGEIDTSVIRPIIADSWKRCKVAGVDPYSKRPTGTLNNKEIKALLERNRHLIEVSWPILKMIGEMIRGSGFRVDLVDKDGYFLKILSDMEILEESKKLGSVIGANRSELVVG</sequence>
<proteinExistence type="predicted"/>
<evidence type="ECO:0000313" key="1">
    <source>
        <dbReference type="EMBL" id="GAI77317.1"/>
    </source>
</evidence>
<comment type="caution">
    <text evidence="1">The sequence shown here is derived from an EMBL/GenBank/DDBJ whole genome shotgun (WGS) entry which is preliminary data.</text>
</comment>
<organism evidence="1">
    <name type="scientific">marine sediment metagenome</name>
    <dbReference type="NCBI Taxonomy" id="412755"/>
    <lineage>
        <taxon>unclassified sequences</taxon>
        <taxon>metagenomes</taxon>
        <taxon>ecological metagenomes</taxon>
    </lineage>
</organism>
<name>X1R997_9ZZZZ</name>
<dbReference type="Gene3D" id="3.30.450.40">
    <property type="match status" value="1"/>
</dbReference>
<protein>
    <submittedName>
        <fullName evidence="1">Uncharacterized protein</fullName>
    </submittedName>
</protein>
<feature type="non-terminal residue" evidence="1">
    <location>
        <position position="135"/>
    </location>
</feature>
<dbReference type="AlphaFoldDB" id="X1R997"/>
<reference evidence="1" key="1">
    <citation type="journal article" date="2014" name="Front. Microbiol.">
        <title>High frequency of phylogenetically diverse reductive dehalogenase-homologous genes in deep subseafloor sedimentary metagenomes.</title>
        <authorList>
            <person name="Kawai M."/>
            <person name="Futagami T."/>
            <person name="Toyoda A."/>
            <person name="Takaki Y."/>
            <person name="Nishi S."/>
            <person name="Hori S."/>
            <person name="Arai W."/>
            <person name="Tsubouchi T."/>
            <person name="Morono Y."/>
            <person name="Uchiyama I."/>
            <person name="Ito T."/>
            <person name="Fujiyama A."/>
            <person name="Inagaki F."/>
            <person name="Takami H."/>
        </authorList>
    </citation>
    <scope>NUCLEOTIDE SEQUENCE</scope>
    <source>
        <strain evidence="1">Expedition CK06-06</strain>
    </source>
</reference>
<gene>
    <name evidence="1" type="ORF">S12H4_24367</name>
</gene>
<dbReference type="EMBL" id="BARW01013205">
    <property type="protein sequence ID" value="GAI77317.1"/>
    <property type="molecule type" value="Genomic_DNA"/>
</dbReference>